<reference evidence="1" key="1">
    <citation type="submission" date="2020-08" db="EMBL/GenBank/DDBJ databases">
        <title>Novel species isolated from subtropical streams in China.</title>
        <authorList>
            <person name="Lu H."/>
        </authorList>
    </citation>
    <scope>NUCLEOTIDE SEQUENCE</scope>
    <source>
        <strain evidence="1">CY7W</strain>
    </source>
</reference>
<accession>A0A923KT23</accession>
<comment type="caution">
    <text evidence="1">The sequence shown here is derived from an EMBL/GenBank/DDBJ whole genome shotgun (WGS) entry which is preliminary data.</text>
</comment>
<name>A0A923KT23_9BURK</name>
<evidence type="ECO:0000313" key="1">
    <source>
        <dbReference type="EMBL" id="MBC3935569.1"/>
    </source>
</evidence>
<dbReference type="RefSeq" id="WP_186881143.1">
    <property type="nucleotide sequence ID" value="NZ_JACOGG010000008.1"/>
</dbReference>
<proteinExistence type="predicted"/>
<gene>
    <name evidence="1" type="ORF">H8K47_09360</name>
</gene>
<dbReference type="Proteomes" id="UP000612361">
    <property type="component" value="Unassembled WGS sequence"/>
</dbReference>
<keyword evidence="2" id="KW-1185">Reference proteome</keyword>
<sequence>MSDFQHIRRHLVGLLLLIGMLMPVQSVDAKPVYRKTIFKGIEFNELLTTIIEEYRKLGFEFKSSKKTEILSGFRLEMDFVYLPKITKDDKGGTIGTIVIEKQTRETEDEYYVLLYGISFNDSIIISDDADVIRHAKAISDHELGLSNVKIRLKKYLVPDRW</sequence>
<dbReference type="AlphaFoldDB" id="A0A923KT23"/>
<evidence type="ECO:0000313" key="2">
    <source>
        <dbReference type="Proteomes" id="UP000612361"/>
    </source>
</evidence>
<organism evidence="1 2">
    <name type="scientific">Undibacterium rugosum</name>
    <dbReference type="NCBI Taxonomy" id="2762291"/>
    <lineage>
        <taxon>Bacteria</taxon>
        <taxon>Pseudomonadati</taxon>
        <taxon>Pseudomonadota</taxon>
        <taxon>Betaproteobacteria</taxon>
        <taxon>Burkholderiales</taxon>
        <taxon>Oxalobacteraceae</taxon>
        <taxon>Undibacterium</taxon>
    </lineage>
</organism>
<dbReference type="EMBL" id="JACOGG010000008">
    <property type="protein sequence ID" value="MBC3935569.1"/>
    <property type="molecule type" value="Genomic_DNA"/>
</dbReference>
<protein>
    <submittedName>
        <fullName evidence="1">Uncharacterized protein</fullName>
    </submittedName>
</protein>